<feature type="transmembrane region" description="Helical" evidence="7">
    <location>
        <begin position="343"/>
        <end position="370"/>
    </location>
</feature>
<feature type="transmembrane region" description="Helical" evidence="7">
    <location>
        <begin position="271"/>
        <end position="292"/>
    </location>
</feature>
<evidence type="ECO:0000256" key="4">
    <source>
        <dbReference type="ARBA" id="ARBA00022692"/>
    </source>
</evidence>
<dbReference type="GO" id="GO:0005886">
    <property type="term" value="C:plasma membrane"/>
    <property type="evidence" value="ECO:0007669"/>
    <property type="project" value="UniProtKB-SubCell"/>
</dbReference>
<dbReference type="InterPro" id="IPR010656">
    <property type="entry name" value="DctM"/>
</dbReference>
<keyword evidence="6 7" id="KW-0472">Membrane</keyword>
<dbReference type="OrthoDB" id="7339120at2"/>
<keyword evidence="2" id="KW-1003">Cell membrane</keyword>
<comment type="caution">
    <text evidence="9">The sequence shown here is derived from an EMBL/GenBank/DDBJ whole genome shotgun (WGS) entry which is preliminary data.</text>
</comment>
<dbReference type="RefSeq" id="WP_068344925.1">
    <property type="nucleotide sequence ID" value="NZ_LQBQ01000003.1"/>
</dbReference>
<keyword evidence="3 7" id="KW-0997">Cell inner membrane</keyword>
<dbReference type="Proteomes" id="UP000053791">
    <property type="component" value="Unassembled WGS sequence"/>
</dbReference>
<dbReference type="InterPro" id="IPR004681">
    <property type="entry name" value="TRAP_DctM"/>
</dbReference>
<feature type="transmembrane region" description="Helical" evidence="7">
    <location>
        <begin position="159"/>
        <end position="182"/>
    </location>
</feature>
<dbReference type="AlphaFoldDB" id="A0A0X3UBM0"/>
<gene>
    <name evidence="9" type="ORF">AVO45_17300</name>
</gene>
<evidence type="ECO:0000313" key="10">
    <source>
        <dbReference type="Proteomes" id="UP000053791"/>
    </source>
</evidence>
<feature type="transmembrane region" description="Helical" evidence="7">
    <location>
        <begin position="194"/>
        <end position="217"/>
    </location>
</feature>
<dbReference type="EMBL" id="LQBQ01000003">
    <property type="protein sequence ID" value="KUJ85259.1"/>
    <property type="molecule type" value="Genomic_DNA"/>
</dbReference>
<feature type="transmembrane region" description="Helical" evidence="7">
    <location>
        <begin position="237"/>
        <end position="264"/>
    </location>
</feature>
<keyword evidence="10" id="KW-1185">Reference proteome</keyword>
<feature type="domain" description="TRAP C4-dicarboxylate transport system permease DctM subunit" evidence="8">
    <location>
        <begin position="14"/>
        <end position="445"/>
    </location>
</feature>
<feature type="transmembrane region" description="Helical" evidence="7">
    <location>
        <begin position="382"/>
        <end position="408"/>
    </location>
</feature>
<evidence type="ECO:0000313" key="9">
    <source>
        <dbReference type="EMBL" id="KUJ85259.1"/>
    </source>
</evidence>
<keyword evidence="7" id="KW-0813">Transport</keyword>
<comment type="similarity">
    <text evidence="7">Belongs to the TRAP transporter large permease family.</text>
</comment>
<protein>
    <recommendedName>
        <fullName evidence="7">TRAP transporter large permease protein</fullName>
    </recommendedName>
</protein>
<dbReference type="NCBIfam" id="TIGR00786">
    <property type="entry name" value="dctM"/>
    <property type="match status" value="1"/>
</dbReference>
<sequence length="455" mass="48799">MTLALNDYMSILMLVAFVTLIFTGFPVAWTLAGLAMVFTLMSVLISSYTTWLDDSWYVIDWAFLTSLTDRNWAVMESWVLVALPMFIFMGLFLDKSGVARELMENFSRLLGRVKGGLAVSVAIIGILLAASTGIIGASVVLLTLLGVPVMLEAGYNKSFAVGTACAVGTLGILIPPSIMLLLVADRMAISVGDLFMGAVLPGLMLGLLYVVFLLVWARLRPGAAPSMDHVEPMDLKAVLGVVWAMLPPILLIFAVLGSIFFGIATPTEASGVGAAATALLAFIKGRFSWSVLKEVSIDTTKTTGFIFAIVMGATAFSLVFRGLGGDDLVKSVLNGLPLSTSGIVIMILFVTFVLGFFLDWLEITLIILPMVAPALADLGVDLVWFAILFAVCLQTSFITPPVGPALFYAQGVVPREITLRHIYRGVIPFVILQLIALALVFNIPALATWLPSVSY</sequence>
<feature type="transmembrane region" description="Helical" evidence="7">
    <location>
        <begin position="12"/>
        <end position="45"/>
    </location>
</feature>
<evidence type="ECO:0000256" key="1">
    <source>
        <dbReference type="ARBA" id="ARBA00004429"/>
    </source>
</evidence>
<evidence type="ECO:0000259" key="8">
    <source>
        <dbReference type="Pfam" id="PF06808"/>
    </source>
</evidence>
<evidence type="ECO:0000256" key="2">
    <source>
        <dbReference type="ARBA" id="ARBA00022475"/>
    </source>
</evidence>
<dbReference type="GO" id="GO:0022857">
    <property type="term" value="F:transmembrane transporter activity"/>
    <property type="evidence" value="ECO:0007669"/>
    <property type="project" value="UniProtKB-UniRule"/>
</dbReference>
<organism evidence="9 10">
    <name type="scientific">Ruegeria marisrubri</name>
    <dbReference type="NCBI Taxonomy" id="1685379"/>
    <lineage>
        <taxon>Bacteria</taxon>
        <taxon>Pseudomonadati</taxon>
        <taxon>Pseudomonadota</taxon>
        <taxon>Alphaproteobacteria</taxon>
        <taxon>Rhodobacterales</taxon>
        <taxon>Roseobacteraceae</taxon>
        <taxon>Ruegeria</taxon>
    </lineage>
</organism>
<feature type="transmembrane region" description="Helical" evidence="7">
    <location>
        <begin position="115"/>
        <end position="147"/>
    </location>
</feature>
<evidence type="ECO:0000256" key="5">
    <source>
        <dbReference type="ARBA" id="ARBA00022989"/>
    </source>
</evidence>
<evidence type="ECO:0000256" key="6">
    <source>
        <dbReference type="ARBA" id="ARBA00023136"/>
    </source>
</evidence>
<dbReference type="Pfam" id="PF06808">
    <property type="entry name" value="DctM"/>
    <property type="match status" value="1"/>
</dbReference>
<comment type="subunit">
    <text evidence="7">The complex comprises the extracytoplasmic solute receptor protein and the two transmembrane proteins.</text>
</comment>
<dbReference type="PANTHER" id="PTHR33362:SF7">
    <property type="entry name" value="SLL1103 PROTEIN"/>
    <property type="match status" value="1"/>
</dbReference>
<feature type="transmembrane region" description="Helical" evidence="7">
    <location>
        <begin position="72"/>
        <end position="94"/>
    </location>
</feature>
<dbReference type="PANTHER" id="PTHR33362">
    <property type="entry name" value="SIALIC ACID TRAP TRANSPORTER PERMEASE PROTEIN SIAT-RELATED"/>
    <property type="match status" value="1"/>
</dbReference>
<proteinExistence type="inferred from homology"/>
<keyword evidence="5 7" id="KW-1133">Transmembrane helix</keyword>
<comment type="function">
    <text evidence="7">Part of the tripartite ATP-independent periplasmic (TRAP) transport system.</text>
</comment>
<comment type="subcellular location">
    <subcellularLocation>
        <location evidence="1 7">Cell inner membrane</location>
        <topology evidence="1 7">Multi-pass membrane protein</topology>
    </subcellularLocation>
</comment>
<feature type="transmembrane region" description="Helical" evidence="7">
    <location>
        <begin position="429"/>
        <end position="450"/>
    </location>
</feature>
<evidence type="ECO:0000256" key="7">
    <source>
        <dbReference type="RuleBase" id="RU369079"/>
    </source>
</evidence>
<keyword evidence="4 7" id="KW-0812">Transmembrane</keyword>
<evidence type="ECO:0000256" key="3">
    <source>
        <dbReference type="ARBA" id="ARBA00022519"/>
    </source>
</evidence>
<reference evidence="9 10" key="1">
    <citation type="submission" date="2015-12" db="EMBL/GenBank/DDBJ databases">
        <authorList>
            <person name="Shamseldin A."/>
            <person name="Moawad H."/>
            <person name="Abd El-Rahim W.M."/>
            <person name="Sadowsky M.J."/>
        </authorList>
    </citation>
    <scope>NUCLEOTIDE SEQUENCE [LARGE SCALE GENOMIC DNA]</scope>
    <source>
        <strain evidence="9 10">ZGT118</strain>
    </source>
</reference>
<feature type="transmembrane region" description="Helical" evidence="7">
    <location>
        <begin position="304"/>
        <end position="323"/>
    </location>
</feature>
<dbReference type="STRING" id="1685379.AVO45_17300"/>
<name>A0A0X3UBM0_9RHOB</name>
<accession>A0A0X3UBM0</accession>